<gene>
    <name evidence="2" type="ORF">HV209_24075</name>
</gene>
<keyword evidence="2" id="KW-0614">Plasmid</keyword>
<dbReference type="InterPro" id="IPR025285">
    <property type="entry name" value="DUF4145"/>
</dbReference>
<evidence type="ECO:0000313" key="2">
    <source>
        <dbReference type="EMBL" id="MBA7721590.1"/>
    </source>
</evidence>
<geneLocation type="plasmid" evidence="2">
    <name>pRHBSTW-00474_9</name>
</geneLocation>
<feature type="domain" description="DUF4145" evidence="1">
    <location>
        <begin position="136"/>
        <end position="213"/>
    </location>
</feature>
<evidence type="ECO:0000313" key="3">
    <source>
        <dbReference type="Proteomes" id="UP000622722"/>
    </source>
</evidence>
<dbReference type="AlphaFoldDB" id="A0A8I0CGL9"/>
<dbReference type="Proteomes" id="UP000622722">
    <property type="component" value="Unassembled WGS sequence"/>
</dbReference>
<dbReference type="Pfam" id="PF13643">
    <property type="entry name" value="DUF4145"/>
    <property type="match status" value="1"/>
</dbReference>
<evidence type="ECO:0000259" key="1">
    <source>
        <dbReference type="Pfam" id="PF13643"/>
    </source>
</evidence>
<name>A0A8I0CGL9_ECOLX</name>
<proteinExistence type="predicted"/>
<dbReference type="EMBL" id="JABXPW010000009">
    <property type="protein sequence ID" value="MBA7721590.1"/>
    <property type="molecule type" value="Genomic_DNA"/>
</dbReference>
<dbReference type="RefSeq" id="WP_000974401.1">
    <property type="nucleotide sequence ID" value="NZ_BGAK01000057.1"/>
</dbReference>
<accession>A0A8I0CGL9</accession>
<protein>
    <submittedName>
        <fullName evidence="2">DUF4145 domain-containing protein</fullName>
    </submittedName>
</protein>
<organism evidence="2 3">
    <name type="scientific">Escherichia coli</name>
    <dbReference type="NCBI Taxonomy" id="562"/>
    <lineage>
        <taxon>Bacteria</taxon>
        <taxon>Pseudomonadati</taxon>
        <taxon>Pseudomonadota</taxon>
        <taxon>Gammaproteobacteria</taxon>
        <taxon>Enterobacterales</taxon>
        <taxon>Enterobacteriaceae</taxon>
        <taxon>Escherichia</taxon>
    </lineage>
</organism>
<sequence length="240" mass="27162">MAIHRIPKFFSDVKSVEWPCPTCGQKTLRILEDSFVCKETASTTKMLSDEWLDLEYVSSIFSCMSQCIRQECNEVVACSGRSGLEPDWDEHNGIQYKPWYEPLSFIPGLKLFTLPEKCPVKISAPLEASFTLSKICPGAAANLIRISIEELLTAIDVPNKKGDKLHNRIKAIPDNYSRFKDLLMPIKFLGNAGSHSYEKVTSEDLECSYEIMDFILNDIYSGGREMVQELANSLDVKFRT</sequence>
<reference evidence="2" key="1">
    <citation type="submission" date="2020-06" db="EMBL/GenBank/DDBJ databases">
        <title>REHAB project genomes.</title>
        <authorList>
            <person name="Shaw L.P."/>
        </authorList>
    </citation>
    <scope>NUCLEOTIDE SEQUENCE</scope>
    <source>
        <strain evidence="2">RHBSTW-00474</strain>
        <plasmid evidence="2">pRHBSTW-00474_9</plasmid>
    </source>
</reference>
<comment type="caution">
    <text evidence="2">The sequence shown here is derived from an EMBL/GenBank/DDBJ whole genome shotgun (WGS) entry which is preliminary data.</text>
</comment>